<reference evidence="2" key="1">
    <citation type="submission" date="2016-10" db="EMBL/GenBank/DDBJ databases">
        <authorList>
            <person name="Varghese N."/>
            <person name="Submissions S."/>
        </authorList>
    </citation>
    <scope>NUCLEOTIDE SEQUENCE [LARGE SCALE GENOMIC DNA]</scope>
    <source>
        <strain evidence="2">ATCC 700379</strain>
    </source>
</reference>
<dbReference type="EMBL" id="FOOY01000009">
    <property type="protein sequence ID" value="SFG36660.1"/>
    <property type="molecule type" value="Genomic_DNA"/>
</dbReference>
<sequence length="121" mass="14731">MSDQEVFLPSSEMTEDEKRIATEYALLPLIKMAFERDRKVIAVTNTKFRPLYLEALDDMIHRVTQDLQKNKQELFSSHIRMTKRDWFSYEVYLRGRLFEFVYQKSVAMDWIHERVRDYLRS</sequence>
<proteinExistence type="predicted"/>
<dbReference type="Pfam" id="PF26325">
    <property type="entry name" value="YhjD"/>
    <property type="match status" value="1"/>
</dbReference>
<dbReference type="Proteomes" id="UP000198752">
    <property type="component" value="Unassembled WGS sequence"/>
</dbReference>
<gene>
    <name evidence="1" type="ORF">SAMN02982927_01475</name>
</gene>
<dbReference type="OrthoDB" id="2988956at2"/>
<evidence type="ECO:0000313" key="2">
    <source>
        <dbReference type="Proteomes" id="UP000198752"/>
    </source>
</evidence>
<organism evidence="1 2">
    <name type="scientific">Sporolactobacillus nakayamae</name>
    <dbReference type="NCBI Taxonomy" id="269670"/>
    <lineage>
        <taxon>Bacteria</taxon>
        <taxon>Bacillati</taxon>
        <taxon>Bacillota</taxon>
        <taxon>Bacilli</taxon>
        <taxon>Bacillales</taxon>
        <taxon>Sporolactobacillaceae</taxon>
        <taxon>Sporolactobacillus</taxon>
    </lineage>
</organism>
<dbReference type="InterPro" id="IPR058600">
    <property type="entry name" value="YhjD-like"/>
</dbReference>
<evidence type="ECO:0000313" key="1">
    <source>
        <dbReference type="EMBL" id="SFG36660.1"/>
    </source>
</evidence>
<name>A0A1I2R884_9BACL</name>
<dbReference type="AlphaFoldDB" id="A0A1I2R884"/>
<accession>A0A1I2R884</accession>
<keyword evidence="2" id="KW-1185">Reference proteome</keyword>
<dbReference type="RefSeq" id="WP_093671562.1">
    <property type="nucleotide sequence ID" value="NZ_FOOY01000009.1"/>
</dbReference>
<protein>
    <submittedName>
        <fullName evidence="1">Uncharacterized protein</fullName>
    </submittedName>
</protein>
<dbReference type="STRING" id="269670.SAMN02982927_01475"/>